<evidence type="ECO:0000256" key="2">
    <source>
        <dbReference type="ARBA" id="ARBA00022729"/>
    </source>
</evidence>
<evidence type="ECO:0000256" key="5">
    <source>
        <dbReference type="ARBA" id="ARBA00038306"/>
    </source>
</evidence>
<dbReference type="InterPro" id="IPR027385">
    <property type="entry name" value="Beta-barrel_OMP"/>
</dbReference>
<evidence type="ECO:0000256" key="6">
    <source>
        <dbReference type="SAM" id="SignalP"/>
    </source>
</evidence>
<dbReference type="PANTHER" id="PTHR34001:SF3">
    <property type="entry name" value="BLL7405 PROTEIN"/>
    <property type="match status" value="1"/>
</dbReference>
<dbReference type="InterPro" id="IPR011250">
    <property type="entry name" value="OMP/PagP_B-barrel"/>
</dbReference>
<name>A0ABU0H4U2_9HYPH</name>
<evidence type="ECO:0000256" key="4">
    <source>
        <dbReference type="ARBA" id="ARBA00023237"/>
    </source>
</evidence>
<comment type="subcellular location">
    <subcellularLocation>
        <location evidence="1">Cell outer membrane</location>
    </subcellularLocation>
</comment>
<feature type="domain" description="Outer membrane protein beta-barrel" evidence="7">
    <location>
        <begin position="29"/>
        <end position="196"/>
    </location>
</feature>
<comment type="similarity">
    <text evidence="5">Belongs to the Omp25/RopB family.</text>
</comment>
<evidence type="ECO:0000256" key="1">
    <source>
        <dbReference type="ARBA" id="ARBA00004442"/>
    </source>
</evidence>
<evidence type="ECO:0000259" key="7">
    <source>
        <dbReference type="Pfam" id="PF13505"/>
    </source>
</evidence>
<reference evidence="8 9" key="1">
    <citation type="submission" date="2023-07" db="EMBL/GenBank/DDBJ databases">
        <title>Genomic Encyclopedia of Type Strains, Phase IV (KMG-IV): sequencing the most valuable type-strain genomes for metagenomic binning, comparative biology and taxonomic classification.</title>
        <authorList>
            <person name="Goeker M."/>
        </authorList>
    </citation>
    <scope>NUCLEOTIDE SEQUENCE [LARGE SCALE GENOMIC DNA]</scope>
    <source>
        <strain evidence="8 9">B6-8</strain>
    </source>
</reference>
<feature type="chain" id="PRO_5047139273" evidence="6">
    <location>
        <begin position="21"/>
        <end position="196"/>
    </location>
</feature>
<keyword evidence="4" id="KW-0998">Cell outer membrane</keyword>
<sequence length="196" mass="20549">MKKFLIAGAALVALTGAASAADLTYEPAPAAPAPAAASAFDWNGFYVGVHGGAAIGDFTKDFSDNGSTGGLFGAQAGYNYQIDHWVIGVETDIAYSTLSDVVDLDWLGTTTARAGYAFDNLLLYGKGGVAYGDLKYADQSNWSVGWTAGAGVEYGFTKNITGRLEYDYVSLPSKDFGGLETGLNTNNITVGLNYKF</sequence>
<accession>A0ABU0H4U2</accession>
<protein>
    <submittedName>
        <fullName evidence="8">Outer membrane immunogenic protein</fullName>
    </submittedName>
</protein>
<keyword evidence="9" id="KW-1185">Reference proteome</keyword>
<proteinExistence type="inferred from homology"/>
<gene>
    <name evidence="8" type="ORF">QO014_001697</name>
</gene>
<evidence type="ECO:0000313" key="8">
    <source>
        <dbReference type="EMBL" id="MDQ0437312.1"/>
    </source>
</evidence>
<dbReference type="InterPro" id="IPR051692">
    <property type="entry name" value="OMP-like"/>
</dbReference>
<dbReference type="Proteomes" id="UP001241603">
    <property type="component" value="Unassembled WGS sequence"/>
</dbReference>
<evidence type="ECO:0000256" key="3">
    <source>
        <dbReference type="ARBA" id="ARBA00023136"/>
    </source>
</evidence>
<dbReference type="SUPFAM" id="SSF56925">
    <property type="entry name" value="OMPA-like"/>
    <property type="match status" value="1"/>
</dbReference>
<feature type="signal peptide" evidence="6">
    <location>
        <begin position="1"/>
        <end position="20"/>
    </location>
</feature>
<dbReference type="EMBL" id="JAUSVO010000002">
    <property type="protein sequence ID" value="MDQ0437312.1"/>
    <property type="molecule type" value="Genomic_DNA"/>
</dbReference>
<dbReference type="Pfam" id="PF13505">
    <property type="entry name" value="OMP_b-brl"/>
    <property type="match status" value="1"/>
</dbReference>
<dbReference type="PANTHER" id="PTHR34001">
    <property type="entry name" value="BLL7405 PROTEIN"/>
    <property type="match status" value="1"/>
</dbReference>
<keyword evidence="3" id="KW-0472">Membrane</keyword>
<dbReference type="RefSeq" id="WP_266348240.1">
    <property type="nucleotide sequence ID" value="NZ_JAPKNG010000002.1"/>
</dbReference>
<keyword evidence="2 6" id="KW-0732">Signal</keyword>
<dbReference type="Gene3D" id="2.40.160.20">
    <property type="match status" value="1"/>
</dbReference>
<evidence type="ECO:0000313" key="9">
    <source>
        <dbReference type="Proteomes" id="UP001241603"/>
    </source>
</evidence>
<organism evidence="8 9">
    <name type="scientific">Kaistia dalseonensis</name>
    <dbReference type="NCBI Taxonomy" id="410840"/>
    <lineage>
        <taxon>Bacteria</taxon>
        <taxon>Pseudomonadati</taxon>
        <taxon>Pseudomonadota</taxon>
        <taxon>Alphaproteobacteria</taxon>
        <taxon>Hyphomicrobiales</taxon>
        <taxon>Kaistiaceae</taxon>
        <taxon>Kaistia</taxon>
    </lineage>
</organism>
<comment type="caution">
    <text evidence="8">The sequence shown here is derived from an EMBL/GenBank/DDBJ whole genome shotgun (WGS) entry which is preliminary data.</text>
</comment>